<dbReference type="InterPro" id="IPR014710">
    <property type="entry name" value="RmlC-like_jellyroll"/>
</dbReference>
<feature type="domain" description="HTH crp-type" evidence="5">
    <location>
        <begin position="137"/>
        <end position="208"/>
    </location>
</feature>
<dbReference type="InterPro" id="IPR012318">
    <property type="entry name" value="HTH_CRP"/>
</dbReference>
<dbReference type="InterPro" id="IPR050397">
    <property type="entry name" value="Env_Response_Regulators"/>
</dbReference>
<keyword evidence="3" id="KW-0804">Transcription</keyword>
<keyword evidence="7" id="KW-1185">Reference proteome</keyword>
<dbReference type="Pfam" id="PF13545">
    <property type="entry name" value="HTH_Crp_2"/>
    <property type="match status" value="1"/>
</dbReference>
<dbReference type="InterPro" id="IPR018490">
    <property type="entry name" value="cNMP-bd_dom_sf"/>
</dbReference>
<dbReference type="SUPFAM" id="SSF51206">
    <property type="entry name" value="cAMP-binding domain-like"/>
    <property type="match status" value="1"/>
</dbReference>
<proteinExistence type="predicted"/>
<dbReference type="Gene3D" id="1.10.10.10">
    <property type="entry name" value="Winged helix-like DNA-binding domain superfamily/Winged helix DNA-binding domain"/>
    <property type="match status" value="1"/>
</dbReference>
<evidence type="ECO:0000256" key="2">
    <source>
        <dbReference type="ARBA" id="ARBA00023125"/>
    </source>
</evidence>
<dbReference type="PANTHER" id="PTHR24567:SF26">
    <property type="entry name" value="REGULATORY PROTEIN YEIL"/>
    <property type="match status" value="1"/>
</dbReference>
<dbReference type="Gene3D" id="2.60.120.10">
    <property type="entry name" value="Jelly Rolls"/>
    <property type="match status" value="1"/>
</dbReference>
<dbReference type="InterPro" id="IPR000524">
    <property type="entry name" value="Tscrpt_reg_HTH_GntR"/>
</dbReference>
<dbReference type="AlphaFoldDB" id="A0A4V6PBS1"/>
<evidence type="ECO:0000313" key="7">
    <source>
        <dbReference type="Proteomes" id="UP000295345"/>
    </source>
</evidence>
<protein>
    <submittedName>
        <fullName evidence="6">Crp/Fnr family transcriptional regulator</fullName>
    </submittedName>
</protein>
<dbReference type="EMBL" id="SMKI01000164">
    <property type="protein sequence ID" value="TDC74105.1"/>
    <property type="molecule type" value="Genomic_DNA"/>
</dbReference>
<dbReference type="InterPro" id="IPR036388">
    <property type="entry name" value="WH-like_DNA-bd_sf"/>
</dbReference>
<dbReference type="PROSITE" id="PS51063">
    <property type="entry name" value="HTH_CRP_2"/>
    <property type="match status" value="1"/>
</dbReference>
<organism evidence="6 7">
    <name type="scientific">Streptomyces hainanensis</name>
    <dbReference type="NCBI Taxonomy" id="402648"/>
    <lineage>
        <taxon>Bacteria</taxon>
        <taxon>Bacillati</taxon>
        <taxon>Actinomycetota</taxon>
        <taxon>Actinomycetes</taxon>
        <taxon>Kitasatosporales</taxon>
        <taxon>Streptomycetaceae</taxon>
        <taxon>Streptomyces</taxon>
    </lineage>
</organism>
<dbReference type="InterPro" id="IPR036390">
    <property type="entry name" value="WH_DNA-bd_sf"/>
</dbReference>
<name>A0A4V6PBS1_9ACTN</name>
<dbReference type="GO" id="GO:0003700">
    <property type="term" value="F:DNA-binding transcription factor activity"/>
    <property type="evidence" value="ECO:0007669"/>
    <property type="project" value="InterPro"/>
</dbReference>
<gene>
    <name evidence="6" type="ORF">E1283_16950</name>
</gene>
<feature type="domain" description="Cyclic nucleotide-binding" evidence="4">
    <location>
        <begin position="3"/>
        <end position="123"/>
    </location>
</feature>
<dbReference type="SMART" id="SM00100">
    <property type="entry name" value="cNMP"/>
    <property type="match status" value="1"/>
</dbReference>
<dbReference type="CDD" id="cd00038">
    <property type="entry name" value="CAP_ED"/>
    <property type="match status" value="1"/>
</dbReference>
<evidence type="ECO:0000256" key="3">
    <source>
        <dbReference type="ARBA" id="ARBA00023163"/>
    </source>
</evidence>
<dbReference type="PRINTS" id="PR00035">
    <property type="entry name" value="HTHGNTR"/>
</dbReference>
<reference evidence="6 7" key="1">
    <citation type="submission" date="2019-03" db="EMBL/GenBank/DDBJ databases">
        <title>Draft genome sequences of novel Actinobacteria.</title>
        <authorList>
            <person name="Sahin N."/>
            <person name="Ay H."/>
            <person name="Saygin H."/>
        </authorList>
    </citation>
    <scope>NUCLEOTIDE SEQUENCE [LARGE SCALE GENOMIC DNA]</scope>
    <source>
        <strain evidence="6 7">DSM 41900</strain>
    </source>
</reference>
<evidence type="ECO:0000313" key="6">
    <source>
        <dbReference type="EMBL" id="TDC74105.1"/>
    </source>
</evidence>
<dbReference type="OrthoDB" id="3678076at2"/>
<dbReference type="SUPFAM" id="SSF46785">
    <property type="entry name" value="Winged helix' DNA-binding domain"/>
    <property type="match status" value="1"/>
</dbReference>
<dbReference type="Pfam" id="PF00027">
    <property type="entry name" value="cNMP_binding"/>
    <property type="match status" value="1"/>
</dbReference>
<keyword evidence="2" id="KW-0238">DNA-binding</keyword>
<dbReference type="GO" id="GO:0005829">
    <property type="term" value="C:cytosol"/>
    <property type="evidence" value="ECO:0007669"/>
    <property type="project" value="TreeGrafter"/>
</dbReference>
<dbReference type="PANTHER" id="PTHR24567">
    <property type="entry name" value="CRP FAMILY TRANSCRIPTIONAL REGULATORY PROTEIN"/>
    <property type="match status" value="1"/>
</dbReference>
<evidence type="ECO:0000259" key="5">
    <source>
        <dbReference type="PROSITE" id="PS51063"/>
    </source>
</evidence>
<evidence type="ECO:0000256" key="1">
    <source>
        <dbReference type="ARBA" id="ARBA00023015"/>
    </source>
</evidence>
<evidence type="ECO:0000259" key="4">
    <source>
        <dbReference type="PROSITE" id="PS50042"/>
    </source>
</evidence>
<dbReference type="InterPro" id="IPR000595">
    <property type="entry name" value="cNMP-bd_dom"/>
</dbReference>
<dbReference type="GO" id="GO:0003677">
    <property type="term" value="F:DNA binding"/>
    <property type="evidence" value="ECO:0007669"/>
    <property type="project" value="UniProtKB-KW"/>
</dbReference>
<keyword evidence="1" id="KW-0805">Transcription regulation</keyword>
<comment type="caution">
    <text evidence="6">The sequence shown here is derived from an EMBL/GenBank/DDBJ whole genome shotgun (WGS) entry which is preliminary data.</text>
</comment>
<dbReference type="Proteomes" id="UP000295345">
    <property type="component" value="Unassembled WGS sequence"/>
</dbReference>
<accession>A0A4V6PBS1</accession>
<dbReference type="PROSITE" id="PS50042">
    <property type="entry name" value="CNMP_BINDING_3"/>
    <property type="match status" value="1"/>
</dbReference>
<sequence>MPLLSGLGDGRLREVWDATVRRRHLAGQVLRRAGAPATHLLLLLRGTVAATGHTAAGRTVGHGAWTGPRALDKVAVIDGLGHTATLTAVTACDVAALPRDRFLALTDDAATVRAHVLRTLAGEARRQQARFAATATLPAEARLAAWLLAEAARRSDLTIPMPGTGTQQDLAELLGVSRITVNRALACLRRDGLIAPAGRGAVRVLAPELLRLRGA</sequence>
<dbReference type="SMART" id="SM00419">
    <property type="entry name" value="HTH_CRP"/>
    <property type="match status" value="1"/>
</dbReference>